<dbReference type="InterPro" id="IPR015946">
    <property type="entry name" value="KH_dom-like_a/b"/>
</dbReference>
<reference evidence="1 2" key="1">
    <citation type="submission" date="2019-12" db="EMBL/GenBank/DDBJ databases">
        <title>Paraburkholderia acidiphila 7Q-K02 sp. nov and Paraburkholderia acidisoli DHF22 sp. nov., two strains isolated from forest soil.</title>
        <authorList>
            <person name="Gao Z."/>
            <person name="Qiu L."/>
        </authorList>
    </citation>
    <scope>NUCLEOTIDE SEQUENCE [LARGE SCALE GENOMIC DNA]</scope>
    <source>
        <strain evidence="1 2">7Q-K02</strain>
    </source>
</reference>
<dbReference type="AlphaFoldDB" id="A0A7Z2GC55"/>
<dbReference type="OrthoDB" id="9789573at2"/>
<dbReference type="Gene3D" id="3.30.300.20">
    <property type="match status" value="1"/>
</dbReference>
<protein>
    <submittedName>
        <fullName evidence="1">OsmC family peroxiredoxin</fullName>
    </submittedName>
</protein>
<gene>
    <name evidence="1" type="ORF">FAZ97_26800</name>
</gene>
<dbReference type="SUPFAM" id="SSF82784">
    <property type="entry name" value="OsmC-like"/>
    <property type="match status" value="1"/>
</dbReference>
<keyword evidence="2" id="KW-1185">Reference proteome</keyword>
<dbReference type="InterPro" id="IPR003718">
    <property type="entry name" value="OsmC/Ohr_fam"/>
</dbReference>
<accession>A0A7Z2GC55</accession>
<sequence>MVKATRRGEPYCVTVSNGRFELLADTHKNGTGGAAGMRPHELLESALAACVCISIEMAAARAGVSVPNPIVEVNVERSDEATRFRVAVRCEAPLSDAARVIVRAAVPQSPVAQTLGRAVQVELGEVVADT</sequence>
<dbReference type="EMBL" id="CP046911">
    <property type="protein sequence ID" value="QGZ58594.1"/>
    <property type="molecule type" value="Genomic_DNA"/>
</dbReference>
<dbReference type="KEGG" id="pacp:FAZ97_26800"/>
<proteinExistence type="predicted"/>
<dbReference type="InterPro" id="IPR036102">
    <property type="entry name" value="OsmC/Ohrsf"/>
</dbReference>
<dbReference type="Pfam" id="PF02566">
    <property type="entry name" value="OsmC"/>
    <property type="match status" value="1"/>
</dbReference>
<dbReference type="Proteomes" id="UP000434209">
    <property type="component" value="Chromosome 3"/>
</dbReference>
<evidence type="ECO:0000313" key="1">
    <source>
        <dbReference type="EMBL" id="QGZ58594.1"/>
    </source>
</evidence>
<evidence type="ECO:0000313" key="2">
    <source>
        <dbReference type="Proteomes" id="UP000434209"/>
    </source>
</evidence>
<organism evidence="1 2">
    <name type="scientific">Paraburkholderia acidiphila</name>
    <dbReference type="NCBI Taxonomy" id="2571747"/>
    <lineage>
        <taxon>Bacteria</taxon>
        <taxon>Pseudomonadati</taxon>
        <taxon>Pseudomonadota</taxon>
        <taxon>Betaproteobacteria</taxon>
        <taxon>Burkholderiales</taxon>
        <taxon>Burkholderiaceae</taxon>
        <taxon>Paraburkholderia</taxon>
    </lineage>
</organism>
<name>A0A7Z2GC55_9BURK</name>
<dbReference type="RefSeq" id="WP_158761581.1">
    <property type="nucleotide sequence ID" value="NZ_CP046911.1"/>
</dbReference>